<comment type="subcellular location">
    <subcellularLocation>
        <location evidence="11">Mitochondrion inner membrane</location>
    </subcellularLocation>
</comment>
<dbReference type="InterPro" id="IPR004572">
    <property type="entry name" value="Protoporphyrinogen_oxidase"/>
</dbReference>
<evidence type="ECO:0000256" key="1">
    <source>
        <dbReference type="ARBA" id="ARBA00002600"/>
    </source>
</evidence>
<evidence type="ECO:0000256" key="9">
    <source>
        <dbReference type="ARBA" id="ARBA00023244"/>
    </source>
</evidence>
<dbReference type="GO" id="GO:0006782">
    <property type="term" value="P:protoporphyrinogen IX biosynthetic process"/>
    <property type="evidence" value="ECO:0007669"/>
    <property type="project" value="UniProtKB-UniRule"/>
</dbReference>
<dbReference type="UniPathway" id="UPA00251">
    <property type="reaction ID" value="UER00324"/>
</dbReference>
<evidence type="ECO:0000313" key="14">
    <source>
        <dbReference type="Proteomes" id="UP000801492"/>
    </source>
</evidence>
<evidence type="ECO:0000256" key="8">
    <source>
        <dbReference type="ARBA" id="ARBA00023133"/>
    </source>
</evidence>
<evidence type="ECO:0000256" key="2">
    <source>
        <dbReference type="ARBA" id="ARBA00005073"/>
    </source>
</evidence>
<comment type="similarity">
    <text evidence="3 11">Belongs to the protoporphyrinogen/coproporphyrinogen oxidase family. Protoporphyrinogen oxidase subfamily.</text>
</comment>
<feature type="domain" description="Amine oxidase" evidence="12">
    <location>
        <begin position="10"/>
        <end position="463"/>
    </location>
</feature>
<protein>
    <recommendedName>
        <fullName evidence="4 11">Protoporphyrinogen oxidase</fullName>
        <ecNumber evidence="4 11">1.3.3.4</ecNumber>
    </recommendedName>
</protein>
<evidence type="ECO:0000256" key="4">
    <source>
        <dbReference type="ARBA" id="ARBA00012867"/>
    </source>
</evidence>
<dbReference type="EC" id="1.3.3.4" evidence="4 11"/>
<dbReference type="Pfam" id="PF01593">
    <property type="entry name" value="Amino_oxidase"/>
    <property type="match status" value="1"/>
</dbReference>
<evidence type="ECO:0000256" key="10">
    <source>
        <dbReference type="ARBA" id="ARBA00047554"/>
    </source>
</evidence>
<dbReference type="GO" id="GO:0004729">
    <property type="term" value="F:oxygen-dependent protoporphyrinogen oxidase activity"/>
    <property type="evidence" value="ECO:0007669"/>
    <property type="project" value="UniProtKB-UniRule"/>
</dbReference>
<dbReference type="EMBL" id="VTPC01090635">
    <property type="protein sequence ID" value="KAF2882243.1"/>
    <property type="molecule type" value="Genomic_DNA"/>
</dbReference>
<dbReference type="InterPro" id="IPR050464">
    <property type="entry name" value="Zeta_carotene_desat/Oxidored"/>
</dbReference>
<comment type="pathway">
    <text evidence="2 11">Porphyrin-containing compound metabolism; protoporphyrin-IX biosynthesis; protoporphyrin-IX from protoporphyrinogen-IX: step 1/1.</text>
</comment>
<keyword evidence="5 11" id="KW-0285">Flavoprotein</keyword>
<dbReference type="AlphaFoldDB" id="A0A8K0CCZ1"/>
<name>A0A8K0CCZ1_IGNLU</name>
<keyword evidence="9 11" id="KW-0627">Porphyrin biosynthesis</keyword>
<evidence type="ECO:0000313" key="13">
    <source>
        <dbReference type="EMBL" id="KAF2882243.1"/>
    </source>
</evidence>
<comment type="caution">
    <text evidence="13">The sequence shown here is derived from an EMBL/GenBank/DDBJ whole genome shotgun (WGS) entry which is preliminary data.</text>
</comment>
<evidence type="ECO:0000256" key="11">
    <source>
        <dbReference type="RuleBase" id="RU367069"/>
    </source>
</evidence>
<evidence type="ECO:0000256" key="5">
    <source>
        <dbReference type="ARBA" id="ARBA00022630"/>
    </source>
</evidence>
<keyword evidence="6 11" id="KW-0274">FAD</keyword>
<keyword evidence="8 11" id="KW-0350">Heme biosynthesis</keyword>
<dbReference type="Proteomes" id="UP000801492">
    <property type="component" value="Unassembled WGS sequence"/>
</dbReference>
<evidence type="ECO:0000256" key="3">
    <source>
        <dbReference type="ARBA" id="ARBA00010551"/>
    </source>
</evidence>
<organism evidence="13 14">
    <name type="scientific">Ignelater luminosus</name>
    <name type="common">Cucubano</name>
    <name type="synonym">Pyrophorus luminosus</name>
    <dbReference type="NCBI Taxonomy" id="2038154"/>
    <lineage>
        <taxon>Eukaryota</taxon>
        <taxon>Metazoa</taxon>
        <taxon>Ecdysozoa</taxon>
        <taxon>Arthropoda</taxon>
        <taxon>Hexapoda</taxon>
        <taxon>Insecta</taxon>
        <taxon>Pterygota</taxon>
        <taxon>Neoptera</taxon>
        <taxon>Endopterygota</taxon>
        <taxon>Coleoptera</taxon>
        <taxon>Polyphaga</taxon>
        <taxon>Elateriformia</taxon>
        <taxon>Elateroidea</taxon>
        <taxon>Elateridae</taxon>
        <taxon>Agrypninae</taxon>
        <taxon>Pyrophorini</taxon>
        <taxon>Ignelater</taxon>
    </lineage>
</organism>
<dbReference type="InterPro" id="IPR036188">
    <property type="entry name" value="FAD/NAD-bd_sf"/>
</dbReference>
<dbReference type="Gene3D" id="3.50.50.60">
    <property type="entry name" value="FAD/NAD(P)-binding domain"/>
    <property type="match status" value="1"/>
</dbReference>
<dbReference type="InterPro" id="IPR002937">
    <property type="entry name" value="Amino_oxidase"/>
</dbReference>
<proteinExistence type="inferred from homology"/>
<evidence type="ECO:0000256" key="6">
    <source>
        <dbReference type="ARBA" id="ARBA00022827"/>
    </source>
</evidence>
<reference evidence="13" key="1">
    <citation type="submission" date="2019-08" db="EMBL/GenBank/DDBJ databases">
        <title>The genome of the North American firefly Photinus pyralis.</title>
        <authorList>
            <consortium name="Photinus pyralis genome working group"/>
            <person name="Fallon T.R."/>
            <person name="Sander Lower S.E."/>
            <person name="Weng J.-K."/>
        </authorList>
    </citation>
    <scope>NUCLEOTIDE SEQUENCE</scope>
    <source>
        <strain evidence="13">TRF0915ILg1</strain>
        <tissue evidence="13">Whole body</tissue>
    </source>
</reference>
<dbReference type="SUPFAM" id="SSF51905">
    <property type="entry name" value="FAD/NAD(P)-binding domain"/>
    <property type="match status" value="1"/>
</dbReference>
<dbReference type="GO" id="GO:0005743">
    <property type="term" value="C:mitochondrial inner membrane"/>
    <property type="evidence" value="ECO:0007669"/>
    <property type="project" value="UniProtKB-SubCell"/>
</dbReference>
<dbReference type="PANTHER" id="PTHR42923:SF3">
    <property type="entry name" value="PROTOPORPHYRINOGEN OXIDASE"/>
    <property type="match status" value="1"/>
</dbReference>
<comment type="function">
    <text evidence="1 11">Catalyzes the 6-electron oxidation of protoporphyrinogen-IX to form protoporphyrin-IX.</text>
</comment>
<dbReference type="NCBIfam" id="TIGR00562">
    <property type="entry name" value="proto_IX_ox"/>
    <property type="match status" value="1"/>
</dbReference>
<keyword evidence="7 11" id="KW-0560">Oxidoreductase</keyword>
<comment type="cofactor">
    <cofactor evidence="11">
        <name>FAD</name>
        <dbReference type="ChEBI" id="CHEBI:57692"/>
    </cofactor>
    <text evidence="11">Binds 1 FAD per subunit.</text>
</comment>
<accession>A0A8K0CCZ1</accession>
<gene>
    <name evidence="13" type="ORF">ILUMI_23936</name>
</gene>
<sequence length="468" mass="52188">MSKIVLGGGIGGLSAAYYLRKKLPHEQIILIEGSSRTGGWIKSSRQVEGYIFEQGPRTLRLQGPKGENTLKLIDELNLGSLIKPIPSNHPAAINRMIYANGKLYSMPSSFWSIFKKTPPFSKPIVRYLLNDLTAPAKVIPERDESIYSFAERRFGKEIADYAISPLICGICAGDAKRVSVKFLMENLFDSEQRYGNISKGILYEVLFARNRKPKVIETDLFKRAKKEKWSVYSLSDGLETLPMRLEQALRKNNVDIKLNLSCAAVEFYKSKVQIYTSSGDKILTNHLISSLPAHVLGNLLVGHTKLKQLLQSITCVNVCVINLHFKKKVLNTEGFGFLVPPKENIPILGVTFDSCCFPHGEGTVLTVMMGGYWFDKYFGNNPTESDLLQTALNQIQTILGISEKPDTHKINILPNCIPQYVVGHNNKVDLINKYITANHLPLSLCGSSYYGVGINDVIMSAKNVIDNL</sequence>
<evidence type="ECO:0000259" key="12">
    <source>
        <dbReference type="Pfam" id="PF01593"/>
    </source>
</evidence>
<dbReference type="SUPFAM" id="SSF54373">
    <property type="entry name" value="FAD-linked reductases, C-terminal domain"/>
    <property type="match status" value="1"/>
</dbReference>
<dbReference type="FunFam" id="3.50.50.60:FF:000193">
    <property type="entry name" value="Protoporphyrinogen oxidase"/>
    <property type="match status" value="1"/>
</dbReference>
<dbReference type="PANTHER" id="PTHR42923">
    <property type="entry name" value="PROTOPORPHYRINOGEN OXIDASE"/>
    <property type="match status" value="1"/>
</dbReference>
<comment type="catalytic activity">
    <reaction evidence="10 11">
        <text>protoporphyrinogen IX + 3 O2 = protoporphyrin IX + 3 H2O2</text>
        <dbReference type="Rhea" id="RHEA:25576"/>
        <dbReference type="ChEBI" id="CHEBI:15379"/>
        <dbReference type="ChEBI" id="CHEBI:16240"/>
        <dbReference type="ChEBI" id="CHEBI:57306"/>
        <dbReference type="ChEBI" id="CHEBI:57307"/>
        <dbReference type="EC" id="1.3.3.4"/>
    </reaction>
</comment>
<keyword evidence="14" id="KW-1185">Reference proteome</keyword>
<evidence type="ECO:0000256" key="7">
    <source>
        <dbReference type="ARBA" id="ARBA00023002"/>
    </source>
</evidence>
<dbReference type="OrthoDB" id="419752at2759"/>